<dbReference type="Gene3D" id="3.30.560.10">
    <property type="entry name" value="Glucose Oxidase, domain 3"/>
    <property type="match status" value="1"/>
</dbReference>
<dbReference type="InterPro" id="IPR012132">
    <property type="entry name" value="GMC_OxRdtase"/>
</dbReference>
<dbReference type="InterPro" id="IPR036188">
    <property type="entry name" value="FAD/NAD-bd_sf"/>
</dbReference>
<dbReference type="GO" id="GO:0050660">
    <property type="term" value="F:flavin adenine dinucleotide binding"/>
    <property type="evidence" value="ECO:0007669"/>
    <property type="project" value="InterPro"/>
</dbReference>
<protein>
    <submittedName>
        <fullName evidence="7">Choline dehydrogenase</fullName>
    </submittedName>
</protein>
<dbReference type="Pfam" id="PF05199">
    <property type="entry name" value="GMC_oxred_C"/>
    <property type="match status" value="1"/>
</dbReference>
<dbReference type="GO" id="GO:0016614">
    <property type="term" value="F:oxidoreductase activity, acting on CH-OH group of donors"/>
    <property type="evidence" value="ECO:0007669"/>
    <property type="project" value="InterPro"/>
</dbReference>
<comment type="similarity">
    <text evidence="2">Belongs to the GMC oxidoreductase family.</text>
</comment>
<dbReference type="PROSITE" id="PS00624">
    <property type="entry name" value="GMC_OXRED_2"/>
    <property type="match status" value="1"/>
</dbReference>
<dbReference type="Proteomes" id="UP000283522">
    <property type="component" value="Unassembled WGS sequence"/>
</dbReference>
<evidence type="ECO:0000256" key="3">
    <source>
        <dbReference type="ARBA" id="ARBA00022630"/>
    </source>
</evidence>
<keyword evidence="4 5" id="KW-0274">FAD</keyword>
<evidence type="ECO:0000256" key="2">
    <source>
        <dbReference type="ARBA" id="ARBA00010790"/>
    </source>
</evidence>
<dbReference type="PANTHER" id="PTHR11552:SF147">
    <property type="entry name" value="CHOLINE DEHYDROGENASE, MITOCHONDRIAL"/>
    <property type="match status" value="1"/>
</dbReference>
<comment type="caution">
    <text evidence="7">The sequence shown here is derived from an EMBL/GenBank/DDBJ whole genome shotgun (WGS) entry which is preliminary data.</text>
</comment>
<dbReference type="EMBL" id="QXML01000001">
    <property type="protein sequence ID" value="RIW18884.1"/>
    <property type="molecule type" value="Genomic_DNA"/>
</dbReference>
<dbReference type="PANTHER" id="PTHR11552">
    <property type="entry name" value="GLUCOSE-METHANOL-CHOLINE GMC OXIDOREDUCTASE"/>
    <property type="match status" value="1"/>
</dbReference>
<evidence type="ECO:0000256" key="1">
    <source>
        <dbReference type="ARBA" id="ARBA00001974"/>
    </source>
</evidence>
<evidence type="ECO:0000313" key="8">
    <source>
        <dbReference type="Proteomes" id="UP000283522"/>
    </source>
</evidence>
<accession>A0A418PXB4</accession>
<name>A0A418PXB4_9BACT</name>
<dbReference type="SUPFAM" id="SSF54373">
    <property type="entry name" value="FAD-linked reductases, C-terminal domain"/>
    <property type="match status" value="1"/>
</dbReference>
<feature type="binding site" evidence="5">
    <location>
        <position position="218"/>
    </location>
    <ligand>
        <name>FAD</name>
        <dbReference type="ChEBI" id="CHEBI:57692"/>
    </ligand>
</feature>
<reference evidence="7 8" key="1">
    <citation type="submission" date="2018-09" db="EMBL/GenBank/DDBJ databases">
        <authorList>
            <person name="Wang X."/>
            <person name="Du Z."/>
        </authorList>
    </citation>
    <scope>NUCLEOTIDE SEQUENCE [LARGE SCALE GENOMIC DNA]</scope>
    <source>
        <strain evidence="7 8">N3</strain>
    </source>
</reference>
<organism evidence="7 8">
    <name type="scientific">Algoriphagus lacus</name>
    <dbReference type="NCBI Taxonomy" id="2056311"/>
    <lineage>
        <taxon>Bacteria</taxon>
        <taxon>Pseudomonadati</taxon>
        <taxon>Bacteroidota</taxon>
        <taxon>Cytophagia</taxon>
        <taxon>Cytophagales</taxon>
        <taxon>Cyclobacteriaceae</taxon>
        <taxon>Algoriphagus</taxon>
    </lineage>
</organism>
<dbReference type="InterPro" id="IPR007867">
    <property type="entry name" value="GMC_OxRtase_C"/>
</dbReference>
<dbReference type="InterPro" id="IPR000172">
    <property type="entry name" value="GMC_OxRdtase_N"/>
</dbReference>
<evidence type="ECO:0000256" key="5">
    <source>
        <dbReference type="PIRSR" id="PIRSR000137-2"/>
    </source>
</evidence>
<gene>
    <name evidence="7" type="ORF">D0X99_00625</name>
</gene>
<dbReference type="Gene3D" id="3.50.50.60">
    <property type="entry name" value="FAD/NAD(P)-binding domain"/>
    <property type="match status" value="1"/>
</dbReference>
<comment type="cofactor">
    <cofactor evidence="1 5">
        <name>FAD</name>
        <dbReference type="ChEBI" id="CHEBI:57692"/>
    </cofactor>
</comment>
<dbReference type="PIRSF" id="PIRSF000137">
    <property type="entry name" value="Alcohol_oxidase"/>
    <property type="match status" value="1"/>
</dbReference>
<keyword evidence="3" id="KW-0285">Flavoprotein</keyword>
<dbReference type="OrthoDB" id="9785276at2"/>
<sequence length="533" mass="58329">MQQFDFIIVGAGSAGCVLANRLSELPQNSVLLIEAGGPDKKPEIGIPGGYGKLHRSEVDWGFSTEPQEFVDNRRIYLPRGKVLGGCSSTNAMAYVRGNRSDFDQWAELGNPGWSYDEVLPFFKKSEHNEDLTNSFHGQGGPLHVGFAKSFRTPFASAFVAGCQEIGIPRNEDYNGEKQEGCGFFQFTIKNGKRHSTAAAFLKPVLSRKNLKVVTDTRVTQILIKKDRAVGVEIFQGKGAPQKIFAKKEVILCAGSFQSPQLLMLSGIGEPEELKRAGIAVKHALPGVGKNLQDHLFFPVSGLSSIQQGFNHHLSPLNQAKDLIVYLLTHRGVLTCSPLEAVAFYHSKGKEGVDFQLHFTPIQVGDRYETDMYDLNTYPRTDGFTILPSLLKPKSVGFVGLRSANYLENPLIQPNFLSAEEDLNSLVAGAKKALEILKSDAFGPYRKRIITPPQESEDAIAQHIRKSVETIYHPVGTCKMGNDADSVVNWKLQVRGIEGLRVADASIMPTIVAGNTNAAVIMIGEKAADLISKS</sequence>
<proteinExistence type="inferred from homology"/>
<feature type="domain" description="Glucose-methanol-choline oxidoreductase N-terminal" evidence="6">
    <location>
        <begin position="254"/>
        <end position="268"/>
    </location>
</feature>
<dbReference type="RefSeq" id="WP_119475716.1">
    <property type="nucleotide sequence ID" value="NZ_QXML01000001.1"/>
</dbReference>
<evidence type="ECO:0000313" key="7">
    <source>
        <dbReference type="EMBL" id="RIW18884.1"/>
    </source>
</evidence>
<dbReference type="AlphaFoldDB" id="A0A418PXB4"/>
<feature type="binding site" evidence="5">
    <location>
        <position position="82"/>
    </location>
    <ligand>
        <name>FAD</name>
        <dbReference type="ChEBI" id="CHEBI:57692"/>
    </ligand>
</feature>
<dbReference type="Pfam" id="PF00732">
    <property type="entry name" value="GMC_oxred_N"/>
    <property type="match status" value="1"/>
</dbReference>
<evidence type="ECO:0000256" key="4">
    <source>
        <dbReference type="ARBA" id="ARBA00022827"/>
    </source>
</evidence>
<evidence type="ECO:0000259" key="6">
    <source>
        <dbReference type="PROSITE" id="PS00624"/>
    </source>
</evidence>
<dbReference type="SUPFAM" id="SSF51905">
    <property type="entry name" value="FAD/NAD(P)-binding domain"/>
    <property type="match status" value="1"/>
</dbReference>
<keyword evidence="8" id="KW-1185">Reference proteome</keyword>